<name>A0A3M7KRS0_AUXPR</name>
<reference evidence="5" key="1">
    <citation type="journal article" date="2018" name="Algal Res.">
        <title>Characterization of plant carbon substrate utilization by Auxenochlorella protothecoides.</title>
        <authorList>
            <person name="Vogler B.W."/>
            <person name="Starkenburg S.R."/>
            <person name="Sudasinghe N."/>
            <person name="Schambach J.Y."/>
            <person name="Rollin J.A."/>
            <person name="Pattathil S."/>
            <person name="Barry A.N."/>
        </authorList>
    </citation>
    <scope>NUCLEOTIDE SEQUENCE [LARGE SCALE GENOMIC DNA]</scope>
    <source>
        <strain evidence="5">UTEX 25</strain>
    </source>
</reference>
<dbReference type="EMBL" id="QOKY01000205">
    <property type="protein sequence ID" value="RMZ52470.1"/>
    <property type="molecule type" value="Genomic_DNA"/>
</dbReference>
<evidence type="ECO:0000313" key="5">
    <source>
        <dbReference type="Proteomes" id="UP000279271"/>
    </source>
</evidence>
<accession>A0A3M7KRS0</accession>
<gene>
    <name evidence="4" type="ORF">APUTEX25_000049</name>
</gene>
<feature type="region of interest" description="Disordered" evidence="3">
    <location>
        <begin position="1"/>
        <end position="104"/>
    </location>
</feature>
<feature type="non-terminal residue" evidence="4">
    <location>
        <position position="269"/>
    </location>
</feature>
<organism evidence="4 5">
    <name type="scientific">Auxenochlorella protothecoides</name>
    <name type="common">Green microalga</name>
    <name type="synonym">Chlorella protothecoides</name>
    <dbReference type="NCBI Taxonomy" id="3075"/>
    <lineage>
        <taxon>Eukaryota</taxon>
        <taxon>Viridiplantae</taxon>
        <taxon>Chlorophyta</taxon>
        <taxon>core chlorophytes</taxon>
        <taxon>Trebouxiophyceae</taxon>
        <taxon>Chlorellales</taxon>
        <taxon>Chlorellaceae</taxon>
        <taxon>Auxenochlorella</taxon>
    </lineage>
</organism>
<feature type="compositionally biased region" description="Basic and acidic residues" evidence="3">
    <location>
        <begin position="174"/>
        <end position="186"/>
    </location>
</feature>
<feature type="compositionally biased region" description="Low complexity" evidence="3">
    <location>
        <begin position="153"/>
        <end position="173"/>
    </location>
</feature>
<comment type="subcellular location">
    <subcellularLocation>
        <location evidence="1">Nucleus</location>
    </subcellularLocation>
</comment>
<feature type="compositionally biased region" description="Basic and acidic residues" evidence="3">
    <location>
        <begin position="207"/>
        <end position="216"/>
    </location>
</feature>
<comment type="caution">
    <text evidence="4">The sequence shown here is derived from an EMBL/GenBank/DDBJ whole genome shotgun (WGS) entry which is preliminary data.</text>
</comment>
<dbReference type="AlphaFoldDB" id="A0A3M7KRS0"/>
<dbReference type="GO" id="GO:0005634">
    <property type="term" value="C:nucleus"/>
    <property type="evidence" value="ECO:0007669"/>
    <property type="project" value="UniProtKB-SubCell"/>
</dbReference>
<dbReference type="PANTHER" id="PTHR12214">
    <property type="entry name" value="GC-RICH SEQUENCE DNA-BINDING FACTOR"/>
    <property type="match status" value="1"/>
</dbReference>
<dbReference type="GO" id="GO:0000398">
    <property type="term" value="P:mRNA splicing, via spliceosome"/>
    <property type="evidence" value="ECO:0007669"/>
    <property type="project" value="InterPro"/>
</dbReference>
<proteinExistence type="predicted"/>
<evidence type="ECO:0000256" key="2">
    <source>
        <dbReference type="ARBA" id="ARBA00023242"/>
    </source>
</evidence>
<evidence type="ECO:0000256" key="3">
    <source>
        <dbReference type="SAM" id="MobiDB-lite"/>
    </source>
</evidence>
<dbReference type="InterPro" id="IPR012890">
    <property type="entry name" value="GCFC2-like"/>
</dbReference>
<sequence length="269" mass="28372">MKRGNLRKTSALSFDDEDEADQEPLSASGPAKAPRPAVQARQKAERKSLLSFEDDAEDGEAALPVVVRPERRKLRGAGIARPESRELRLEARPASTQVSSAGEYSADRLKELQSSMLRKPVASAQPAFVVAGSFKAGPPKPSVAQTLSGGVLASNADSDSGGDSDGGALPSADAIRRAKETRERLRSAHLAPDYVPLAAGMGGGTDLRARDRKLTEEGAAPSGSDAEADDEDRGRMVFGLGTRSDAPGQLGPQDLDEEEAAWAEEQITK</sequence>
<dbReference type="Proteomes" id="UP000279271">
    <property type="component" value="Unassembled WGS sequence"/>
</dbReference>
<dbReference type="GO" id="GO:0003677">
    <property type="term" value="F:DNA binding"/>
    <property type="evidence" value="ECO:0007669"/>
    <property type="project" value="InterPro"/>
</dbReference>
<protein>
    <submittedName>
        <fullName evidence="4">Uncharacterized protein</fullName>
    </submittedName>
</protein>
<keyword evidence="2" id="KW-0539">Nucleus</keyword>
<evidence type="ECO:0000256" key="1">
    <source>
        <dbReference type="ARBA" id="ARBA00004123"/>
    </source>
</evidence>
<dbReference type="PANTHER" id="PTHR12214:SF0">
    <property type="entry name" value="LD29489P"/>
    <property type="match status" value="1"/>
</dbReference>
<feature type="compositionally biased region" description="Basic and acidic residues" evidence="3">
    <location>
        <begin position="82"/>
        <end position="91"/>
    </location>
</feature>
<evidence type="ECO:0000313" key="4">
    <source>
        <dbReference type="EMBL" id="RMZ52470.1"/>
    </source>
</evidence>
<feature type="region of interest" description="Disordered" evidence="3">
    <location>
        <begin position="135"/>
        <end position="269"/>
    </location>
</feature>